<feature type="transmembrane region" description="Helical" evidence="1">
    <location>
        <begin position="58"/>
        <end position="80"/>
    </location>
</feature>
<keyword evidence="3" id="KW-1185">Reference proteome</keyword>
<dbReference type="AlphaFoldDB" id="A0AA39Q4I7"/>
<comment type="caution">
    <text evidence="2">The sequence shown here is derived from an EMBL/GenBank/DDBJ whole genome shotgun (WGS) entry which is preliminary data.</text>
</comment>
<accession>A0AA39Q4I7</accession>
<evidence type="ECO:0000313" key="2">
    <source>
        <dbReference type="EMBL" id="KAK0495049.1"/>
    </source>
</evidence>
<evidence type="ECO:0000313" key="3">
    <source>
        <dbReference type="Proteomes" id="UP001175228"/>
    </source>
</evidence>
<protein>
    <submittedName>
        <fullName evidence="2">Uncharacterized protein</fullName>
    </submittedName>
</protein>
<dbReference type="EMBL" id="JAUEPU010000019">
    <property type="protein sequence ID" value="KAK0495049.1"/>
    <property type="molecule type" value="Genomic_DNA"/>
</dbReference>
<evidence type="ECO:0000256" key="1">
    <source>
        <dbReference type="SAM" id="Phobius"/>
    </source>
</evidence>
<gene>
    <name evidence="2" type="ORF">EDD18DRAFT_1355055</name>
</gene>
<keyword evidence="1" id="KW-0812">Transmembrane</keyword>
<dbReference type="Proteomes" id="UP001175228">
    <property type="component" value="Unassembled WGS sequence"/>
</dbReference>
<proteinExistence type="predicted"/>
<name>A0AA39Q4I7_9AGAR</name>
<keyword evidence="1" id="KW-0472">Membrane</keyword>
<organism evidence="2 3">
    <name type="scientific">Armillaria luteobubalina</name>
    <dbReference type="NCBI Taxonomy" id="153913"/>
    <lineage>
        <taxon>Eukaryota</taxon>
        <taxon>Fungi</taxon>
        <taxon>Dikarya</taxon>
        <taxon>Basidiomycota</taxon>
        <taxon>Agaricomycotina</taxon>
        <taxon>Agaricomycetes</taxon>
        <taxon>Agaricomycetidae</taxon>
        <taxon>Agaricales</taxon>
        <taxon>Marasmiineae</taxon>
        <taxon>Physalacriaceae</taxon>
        <taxon>Armillaria</taxon>
    </lineage>
</organism>
<sequence length="117" mass="13785">MDWCYLYYLAFLKDRKFTKYLVYGIYIIEFVQTILITHDAFAVFRYGFGDWEALISEHYWFVIPIMIGITVSAGQGIYAYRIFVEVKLPQQQLRSTARSFPFPQFIIITTEVMGPAL</sequence>
<reference evidence="2" key="1">
    <citation type="submission" date="2023-06" db="EMBL/GenBank/DDBJ databases">
        <authorList>
            <consortium name="Lawrence Berkeley National Laboratory"/>
            <person name="Ahrendt S."/>
            <person name="Sahu N."/>
            <person name="Indic B."/>
            <person name="Wong-Bajracharya J."/>
            <person name="Merenyi Z."/>
            <person name="Ke H.-M."/>
            <person name="Monk M."/>
            <person name="Kocsube S."/>
            <person name="Drula E."/>
            <person name="Lipzen A."/>
            <person name="Balint B."/>
            <person name="Henrissat B."/>
            <person name="Andreopoulos B."/>
            <person name="Martin F.M."/>
            <person name="Harder C.B."/>
            <person name="Rigling D."/>
            <person name="Ford K.L."/>
            <person name="Foster G.D."/>
            <person name="Pangilinan J."/>
            <person name="Papanicolaou A."/>
            <person name="Barry K."/>
            <person name="LaButti K."/>
            <person name="Viragh M."/>
            <person name="Koriabine M."/>
            <person name="Yan M."/>
            <person name="Riley R."/>
            <person name="Champramary S."/>
            <person name="Plett K.L."/>
            <person name="Tsai I.J."/>
            <person name="Slot J."/>
            <person name="Sipos G."/>
            <person name="Plett J."/>
            <person name="Nagy L.G."/>
            <person name="Grigoriev I.V."/>
        </authorList>
    </citation>
    <scope>NUCLEOTIDE SEQUENCE</scope>
    <source>
        <strain evidence="2">HWK02</strain>
    </source>
</reference>
<feature type="transmembrane region" description="Helical" evidence="1">
    <location>
        <begin position="20"/>
        <end position="38"/>
    </location>
</feature>
<keyword evidence="1" id="KW-1133">Transmembrane helix</keyword>